<keyword evidence="6 14" id="KW-0732">Signal</keyword>
<comment type="similarity">
    <text evidence="3">Belongs to the leprecan family.</text>
</comment>
<keyword evidence="17" id="KW-1185">Reference proteome</keyword>
<accession>A0AAW0UUN7</accession>
<comment type="caution">
    <text evidence="16">The sequence shown here is derived from an EMBL/GenBank/DDBJ whole genome shotgun (WGS) entry which is preliminary data.</text>
</comment>
<evidence type="ECO:0000256" key="10">
    <source>
        <dbReference type="ARBA" id="ARBA00022964"/>
    </source>
</evidence>
<dbReference type="GO" id="GO:0032963">
    <property type="term" value="P:collagen metabolic process"/>
    <property type="evidence" value="ECO:0007669"/>
    <property type="project" value="InterPro"/>
</dbReference>
<evidence type="ECO:0000256" key="14">
    <source>
        <dbReference type="SAM" id="SignalP"/>
    </source>
</evidence>
<keyword evidence="8" id="KW-0802">TPR repeat</keyword>
<dbReference type="EC" id="1.14.11.7" evidence="4"/>
<dbReference type="GO" id="GO:0019797">
    <property type="term" value="F:procollagen-proline 3-dioxygenase activity"/>
    <property type="evidence" value="ECO:0007669"/>
    <property type="project" value="UniProtKB-EC"/>
</dbReference>
<organism evidence="16 17">
    <name type="scientific">Scylla paramamosain</name>
    <name type="common">Mud crab</name>
    <dbReference type="NCBI Taxonomy" id="85552"/>
    <lineage>
        <taxon>Eukaryota</taxon>
        <taxon>Metazoa</taxon>
        <taxon>Ecdysozoa</taxon>
        <taxon>Arthropoda</taxon>
        <taxon>Crustacea</taxon>
        <taxon>Multicrustacea</taxon>
        <taxon>Malacostraca</taxon>
        <taxon>Eumalacostraca</taxon>
        <taxon>Eucarida</taxon>
        <taxon>Decapoda</taxon>
        <taxon>Pleocyemata</taxon>
        <taxon>Brachyura</taxon>
        <taxon>Eubrachyura</taxon>
        <taxon>Portunoidea</taxon>
        <taxon>Portunidae</taxon>
        <taxon>Portuninae</taxon>
        <taxon>Scylla</taxon>
    </lineage>
</organism>
<dbReference type="InterPro" id="IPR039575">
    <property type="entry name" value="P3H"/>
</dbReference>
<evidence type="ECO:0000256" key="6">
    <source>
        <dbReference type="ARBA" id="ARBA00022729"/>
    </source>
</evidence>
<evidence type="ECO:0000256" key="12">
    <source>
        <dbReference type="ARBA" id="ARBA00023004"/>
    </source>
</evidence>
<keyword evidence="10" id="KW-0223">Dioxygenase</keyword>
<comment type="cofactor">
    <cofactor evidence="2">
        <name>Fe cation</name>
        <dbReference type="ChEBI" id="CHEBI:24875"/>
    </cofactor>
</comment>
<dbReference type="AlphaFoldDB" id="A0AAW0UUN7"/>
<evidence type="ECO:0000256" key="5">
    <source>
        <dbReference type="ARBA" id="ARBA00022723"/>
    </source>
</evidence>
<proteinExistence type="inferred from homology"/>
<evidence type="ECO:0000256" key="4">
    <source>
        <dbReference type="ARBA" id="ARBA00012262"/>
    </source>
</evidence>
<keyword evidence="7" id="KW-0677">Repeat</keyword>
<comment type="cofactor">
    <cofactor evidence="1">
        <name>L-ascorbate</name>
        <dbReference type="ChEBI" id="CHEBI:38290"/>
    </cofactor>
</comment>
<dbReference type="SMART" id="SM00702">
    <property type="entry name" value="P4Hc"/>
    <property type="match status" value="1"/>
</dbReference>
<evidence type="ECO:0000256" key="8">
    <source>
        <dbReference type="ARBA" id="ARBA00022803"/>
    </source>
</evidence>
<dbReference type="GO" id="GO:0005506">
    <property type="term" value="F:iron ion binding"/>
    <property type="evidence" value="ECO:0007669"/>
    <property type="project" value="InterPro"/>
</dbReference>
<keyword evidence="12" id="KW-0408">Iron</keyword>
<evidence type="ECO:0000256" key="11">
    <source>
        <dbReference type="ARBA" id="ARBA00023002"/>
    </source>
</evidence>
<dbReference type="Pfam" id="PF13640">
    <property type="entry name" value="2OG-FeII_Oxy_3"/>
    <property type="match status" value="1"/>
</dbReference>
<evidence type="ECO:0000259" key="15">
    <source>
        <dbReference type="PROSITE" id="PS51471"/>
    </source>
</evidence>
<dbReference type="GO" id="GO:0031418">
    <property type="term" value="F:L-ascorbic acid binding"/>
    <property type="evidence" value="ECO:0007669"/>
    <property type="project" value="InterPro"/>
</dbReference>
<gene>
    <name evidence="16" type="ORF">O3P69_000128</name>
</gene>
<keyword evidence="9" id="KW-0256">Endoplasmic reticulum</keyword>
<dbReference type="Proteomes" id="UP001487740">
    <property type="component" value="Unassembled WGS sequence"/>
</dbReference>
<evidence type="ECO:0000313" key="17">
    <source>
        <dbReference type="Proteomes" id="UP001487740"/>
    </source>
</evidence>
<keyword evidence="5" id="KW-0479">Metal-binding</keyword>
<dbReference type="InterPro" id="IPR056585">
    <property type="entry name" value="Leprecan_dom"/>
</dbReference>
<dbReference type="InterPro" id="IPR044862">
    <property type="entry name" value="Pro_4_hyd_alph_FE2OG_OXY"/>
</dbReference>
<protein>
    <recommendedName>
        <fullName evidence="4">procollagen-proline 3-dioxygenase</fullName>
        <ecNumber evidence="4">1.14.11.7</ecNumber>
    </recommendedName>
</protein>
<evidence type="ECO:0000256" key="2">
    <source>
        <dbReference type="ARBA" id="ARBA00001962"/>
    </source>
</evidence>
<dbReference type="SUPFAM" id="SSF48452">
    <property type="entry name" value="TPR-like"/>
    <property type="match status" value="1"/>
</dbReference>
<feature type="chain" id="PRO_5043620540" description="procollagen-proline 3-dioxygenase" evidence="14">
    <location>
        <begin position="19"/>
        <end position="658"/>
    </location>
</feature>
<dbReference type="PROSITE" id="PS51471">
    <property type="entry name" value="FE2OG_OXY"/>
    <property type="match status" value="1"/>
</dbReference>
<dbReference type="InterPro" id="IPR006620">
    <property type="entry name" value="Pro_4_hyd_alph"/>
</dbReference>
<dbReference type="Gene3D" id="2.60.120.620">
    <property type="entry name" value="q2cbj1_9rhob like domain"/>
    <property type="match status" value="1"/>
</dbReference>
<name>A0AAW0UUN7_SCYPA</name>
<dbReference type="Pfam" id="PF23557">
    <property type="entry name" value="TPR_leprecan"/>
    <property type="match status" value="1"/>
</dbReference>
<evidence type="ECO:0000313" key="16">
    <source>
        <dbReference type="EMBL" id="KAK8403828.1"/>
    </source>
</evidence>
<keyword evidence="11" id="KW-0560">Oxidoreductase</keyword>
<dbReference type="PANTHER" id="PTHR14049">
    <property type="entry name" value="LEPRECAN 1"/>
    <property type="match status" value="1"/>
</dbReference>
<sequence>MLAAAKCLLVLFLAIASAETDAGSGKNFLAYDFLYQEGVKMYLQEDWEGCAMNMELALKGWHWWNDNTASCRKNCSHEAREKELLATHTDEEDRYFEHILHSTLCLIKCKNEAFGPQRDRVVESKVLAEFKDMKPYDYLQLCYYRLGRMNDAANAAATVLAVQPDNEVMSENMRYYLEEGGIDAENVVNLEMKPYAQEYVKATVAYKENNFDLTITHMEHSLKMFLEEYQNCRYMCESPFDQGWFPDFVSSVANHFTFTLRCKRKCLWQLSDLYGEIDDNFLPSYFDYLQYAYFQKGETRKACEALASFLHLNPKDEVQNRNKEFYDSVEEVTQDMFVPRKEVVALKEREDYEEQLMAFIESNFAFLTDEFWDEEDTTEAEQPKSKGMSKEVHNFRSRVVSQLKSLSELGVKAVSGEWERARQDRLVADGLTSTLECMVLTELTRLGAVEGDGYKGGYSPHTPAEAFQGISLGRAGLMVHAGLIDKAALELILRVTDRCRDYIERHFHLSQQLYFAYTHLVCRTAKPEMNHNRSALDLSHEVHADNCILQDSGECLRVPPAYTYRDYSAILYLNDDFEGGEFIFTQDKSGLTYESSVKPQCGRLVGFSSGPENPHGVLPVRKGTRCSVGMWFTHDQRHNEVERTMASLFLKQLNANQI</sequence>
<feature type="signal peptide" evidence="14">
    <location>
        <begin position="1"/>
        <end position="18"/>
    </location>
</feature>
<dbReference type="Gene3D" id="1.25.40.10">
    <property type="entry name" value="Tetratricopeptide repeat domain"/>
    <property type="match status" value="2"/>
</dbReference>
<evidence type="ECO:0000256" key="1">
    <source>
        <dbReference type="ARBA" id="ARBA00001961"/>
    </source>
</evidence>
<evidence type="ECO:0000256" key="3">
    <source>
        <dbReference type="ARBA" id="ARBA00006487"/>
    </source>
</evidence>
<evidence type="ECO:0000256" key="9">
    <source>
        <dbReference type="ARBA" id="ARBA00022824"/>
    </source>
</evidence>
<evidence type="ECO:0000256" key="7">
    <source>
        <dbReference type="ARBA" id="ARBA00022737"/>
    </source>
</evidence>
<dbReference type="PANTHER" id="PTHR14049:SF9">
    <property type="entry name" value="PROCOLLAGEN-PROLINE 3-DIOXYGENASE"/>
    <property type="match status" value="1"/>
</dbReference>
<reference evidence="16 17" key="1">
    <citation type="submission" date="2023-03" db="EMBL/GenBank/DDBJ databases">
        <title>High-quality genome of Scylla paramamosain provides insights in environmental adaptation.</title>
        <authorList>
            <person name="Zhang L."/>
        </authorList>
    </citation>
    <scope>NUCLEOTIDE SEQUENCE [LARGE SCALE GENOMIC DNA]</scope>
    <source>
        <strain evidence="16">LZ_2023a</strain>
        <tissue evidence="16">Muscle</tissue>
    </source>
</reference>
<evidence type="ECO:0000256" key="13">
    <source>
        <dbReference type="ARBA" id="ARBA00023180"/>
    </source>
</evidence>
<dbReference type="InterPro" id="IPR011990">
    <property type="entry name" value="TPR-like_helical_dom_sf"/>
</dbReference>
<keyword evidence="13" id="KW-0325">Glycoprotein</keyword>
<dbReference type="EMBL" id="JARAKH010000005">
    <property type="protein sequence ID" value="KAK8403828.1"/>
    <property type="molecule type" value="Genomic_DNA"/>
</dbReference>
<feature type="domain" description="Fe2OG dioxygenase" evidence="15">
    <location>
        <begin position="518"/>
        <end position="634"/>
    </location>
</feature>
<dbReference type="InterPro" id="IPR005123">
    <property type="entry name" value="Oxoglu/Fe-dep_dioxygenase_dom"/>
</dbReference>